<dbReference type="EMBL" id="AECZ01000037">
    <property type="protein sequence ID" value="EFL49634.1"/>
    <property type="molecule type" value="Genomic_DNA"/>
</dbReference>
<dbReference type="Pfam" id="PF14559">
    <property type="entry name" value="TPR_19"/>
    <property type="match status" value="1"/>
</dbReference>
<keyword evidence="3" id="KW-1185">Reference proteome</keyword>
<sequence>MLPEILGCYQSQKLERMGKAGAATRDFTQRINWLAMRLDAARILIFPLDDKTLPMPLQKTVTAEEFLAHFLPAPLIFKERLAPAALVLSRLLRDAGAAVDQNALPDPERALFTVILVALAAAGAPDDDATALAVLRQAGAGDPEGHGQKASINAFGIRLRKQKNYDIAAAYYQKALELAPRDERIMFNLARVLYEKGDLAACRDMLTQAVGIDADFVEAKKFLRYLKRRERRGDLRDFPDITI</sequence>
<dbReference type="Gene3D" id="1.25.40.10">
    <property type="entry name" value="Tetratricopeptide repeat domain"/>
    <property type="match status" value="1"/>
</dbReference>
<organism evidence="2 3">
    <name type="scientific">Solidesulfovibrio fructosivorans JJ]</name>
    <dbReference type="NCBI Taxonomy" id="596151"/>
    <lineage>
        <taxon>Bacteria</taxon>
        <taxon>Pseudomonadati</taxon>
        <taxon>Thermodesulfobacteriota</taxon>
        <taxon>Desulfovibrionia</taxon>
        <taxon>Desulfovibrionales</taxon>
        <taxon>Desulfovibrionaceae</taxon>
        <taxon>Solidesulfovibrio</taxon>
    </lineage>
</organism>
<comment type="caution">
    <text evidence="2">The sequence shown here is derived from an EMBL/GenBank/DDBJ whole genome shotgun (WGS) entry which is preliminary data.</text>
</comment>
<dbReference type="SUPFAM" id="SSF48452">
    <property type="entry name" value="TPR-like"/>
    <property type="match status" value="1"/>
</dbReference>
<dbReference type="PROSITE" id="PS50005">
    <property type="entry name" value="TPR"/>
    <property type="match status" value="1"/>
</dbReference>
<proteinExistence type="predicted"/>
<keyword evidence="1" id="KW-0802">TPR repeat</keyword>
<dbReference type="InterPro" id="IPR011990">
    <property type="entry name" value="TPR-like_helical_dom_sf"/>
</dbReference>
<feature type="repeat" description="TPR" evidence="1">
    <location>
        <begin position="149"/>
        <end position="182"/>
    </location>
</feature>
<dbReference type="SMART" id="SM00028">
    <property type="entry name" value="TPR"/>
    <property type="match status" value="2"/>
</dbReference>
<dbReference type="eggNOG" id="COG0457">
    <property type="taxonomic scope" value="Bacteria"/>
</dbReference>
<accession>E1K174</accession>
<dbReference type="STRING" id="596151.DesfrDRAFT_3624"/>
<evidence type="ECO:0000313" key="2">
    <source>
        <dbReference type="EMBL" id="EFL49634.1"/>
    </source>
</evidence>
<evidence type="ECO:0000313" key="3">
    <source>
        <dbReference type="Proteomes" id="UP000006250"/>
    </source>
</evidence>
<name>E1K174_SOLFR</name>
<gene>
    <name evidence="2" type="ORF">DesfrDRAFT_3624</name>
</gene>
<dbReference type="RefSeq" id="WP_005996290.1">
    <property type="nucleotide sequence ID" value="NZ_AECZ01000037.1"/>
</dbReference>
<evidence type="ECO:0000256" key="1">
    <source>
        <dbReference type="PROSITE-ProRule" id="PRU00339"/>
    </source>
</evidence>
<dbReference type="Proteomes" id="UP000006250">
    <property type="component" value="Unassembled WGS sequence"/>
</dbReference>
<dbReference type="OrthoDB" id="5449999at2"/>
<reference evidence="2 3" key="1">
    <citation type="submission" date="2010-08" db="EMBL/GenBank/DDBJ databases">
        <title>The draft genome of Desulfovibrio fructosovorans JJ.</title>
        <authorList>
            <consortium name="US DOE Joint Genome Institute (JGI-PGF)"/>
            <person name="Lucas S."/>
            <person name="Copeland A."/>
            <person name="Lapidus A."/>
            <person name="Cheng J.-F."/>
            <person name="Bruce D."/>
            <person name="Goodwin L."/>
            <person name="Pitluck S."/>
            <person name="Land M.L."/>
            <person name="Hauser L."/>
            <person name="Chang Y.-J."/>
            <person name="Jeffries C."/>
            <person name="Wall J.D."/>
            <person name="Stahl D.A."/>
            <person name="Arkin A.P."/>
            <person name="Dehal P."/>
            <person name="Stolyar S.M."/>
            <person name="Hazen T.C."/>
            <person name="Woyke T.J."/>
        </authorList>
    </citation>
    <scope>NUCLEOTIDE SEQUENCE [LARGE SCALE GENOMIC DNA]</scope>
    <source>
        <strain evidence="2 3">JJ</strain>
    </source>
</reference>
<dbReference type="InterPro" id="IPR019734">
    <property type="entry name" value="TPR_rpt"/>
</dbReference>
<dbReference type="AlphaFoldDB" id="E1K174"/>
<protein>
    <submittedName>
        <fullName evidence="2">TPR repeat-containing protein</fullName>
    </submittedName>
</protein>